<evidence type="ECO:0000313" key="1">
    <source>
        <dbReference type="EMBL" id="GAA3657933.1"/>
    </source>
</evidence>
<dbReference type="EMBL" id="BAABBE010000014">
    <property type="protein sequence ID" value="GAA3657933.1"/>
    <property type="molecule type" value="Genomic_DNA"/>
</dbReference>
<comment type="caution">
    <text evidence="1">The sequence shown here is derived from an EMBL/GenBank/DDBJ whole genome shotgun (WGS) entry which is preliminary data.</text>
</comment>
<gene>
    <name evidence="1" type="ORF">GCM10022267_50080</name>
</gene>
<organism evidence="1 2">
    <name type="scientific">Lentzea roselyniae</name>
    <dbReference type="NCBI Taxonomy" id="531940"/>
    <lineage>
        <taxon>Bacteria</taxon>
        <taxon>Bacillati</taxon>
        <taxon>Actinomycetota</taxon>
        <taxon>Actinomycetes</taxon>
        <taxon>Pseudonocardiales</taxon>
        <taxon>Pseudonocardiaceae</taxon>
        <taxon>Lentzea</taxon>
    </lineage>
</organism>
<proteinExistence type="predicted"/>
<accession>A0ABP7BDZ6</accession>
<dbReference type="Proteomes" id="UP001500711">
    <property type="component" value="Unassembled WGS sequence"/>
</dbReference>
<protein>
    <submittedName>
        <fullName evidence="1">Uncharacterized protein</fullName>
    </submittedName>
</protein>
<keyword evidence="2" id="KW-1185">Reference proteome</keyword>
<reference evidence="2" key="1">
    <citation type="journal article" date="2019" name="Int. J. Syst. Evol. Microbiol.">
        <title>The Global Catalogue of Microorganisms (GCM) 10K type strain sequencing project: providing services to taxonomists for standard genome sequencing and annotation.</title>
        <authorList>
            <consortium name="The Broad Institute Genomics Platform"/>
            <consortium name="The Broad Institute Genome Sequencing Center for Infectious Disease"/>
            <person name="Wu L."/>
            <person name="Ma J."/>
        </authorList>
    </citation>
    <scope>NUCLEOTIDE SEQUENCE [LARGE SCALE GENOMIC DNA]</scope>
    <source>
        <strain evidence="2">JCM 17494</strain>
    </source>
</reference>
<evidence type="ECO:0000313" key="2">
    <source>
        <dbReference type="Proteomes" id="UP001500711"/>
    </source>
</evidence>
<dbReference type="RefSeq" id="WP_346132304.1">
    <property type="nucleotide sequence ID" value="NZ_BAABBE010000014.1"/>
</dbReference>
<name>A0ABP7BDZ6_9PSEU</name>
<sequence>MTTLPRLTGPGSPASWLARCRDLDPATVLRLLAEVDDNALGFSLTLDRAYRLTDARTGVRLDLGDQHAVTALLGARVLVPGRGRWVNVDGWPPRDHVLTLFISSTLGRDFHERVRGGERS</sequence>